<dbReference type="AlphaFoldDB" id="A0A7X1C8F5"/>
<keyword evidence="14" id="KW-1185">Reference proteome</keyword>
<gene>
    <name evidence="6 11" type="primary">hflX</name>
    <name evidence="11" type="ORF">HCJ38_02730</name>
    <name evidence="12" type="ORF">HCJ59_13455</name>
</gene>
<dbReference type="EMBL" id="JAASTW010000002">
    <property type="protein sequence ID" value="MBC1487940.1"/>
    <property type="molecule type" value="Genomic_DNA"/>
</dbReference>
<dbReference type="InterPro" id="IPR016496">
    <property type="entry name" value="GTPase_HflX"/>
</dbReference>
<feature type="binding site" evidence="8">
    <location>
        <position position="234"/>
    </location>
    <ligand>
        <name>Mg(2+)</name>
        <dbReference type="ChEBI" id="CHEBI:18420"/>
    </ligand>
</feature>
<feature type="binding site" evidence="7">
    <location>
        <begin position="320"/>
        <end position="323"/>
    </location>
    <ligand>
        <name>GTP</name>
        <dbReference type="ChEBI" id="CHEBI:37565"/>
    </ligand>
</feature>
<protein>
    <recommendedName>
        <fullName evidence="6">GTPase HflX</fullName>
    </recommendedName>
    <alternativeName>
        <fullName evidence="6">GTP-binding protein HflX</fullName>
    </alternativeName>
</protein>
<dbReference type="InterPro" id="IPR025121">
    <property type="entry name" value="GTPase_HflX_N"/>
</dbReference>
<feature type="binding site" evidence="7">
    <location>
        <begin position="341"/>
        <end position="343"/>
    </location>
    <ligand>
        <name>GTP</name>
        <dbReference type="ChEBI" id="CHEBI:37565"/>
    </ligand>
</feature>
<evidence type="ECO:0000259" key="10">
    <source>
        <dbReference type="PROSITE" id="PS51705"/>
    </source>
</evidence>
<keyword evidence="3 6" id="KW-0547">Nucleotide-binding</keyword>
<dbReference type="RefSeq" id="WP_185344978.1">
    <property type="nucleotide sequence ID" value="NZ_JAASTU010000002.1"/>
</dbReference>
<dbReference type="NCBIfam" id="TIGR03156">
    <property type="entry name" value="GTP_HflX"/>
    <property type="match status" value="1"/>
</dbReference>
<comment type="similarity">
    <text evidence="6">Belongs to the TRAFAC class OBG-HflX-like GTPase superfamily. HflX GTPase family.</text>
</comment>
<dbReference type="InterPro" id="IPR032305">
    <property type="entry name" value="GTP-bd_M"/>
</dbReference>
<dbReference type="Gene3D" id="3.40.50.11060">
    <property type="entry name" value="GTPase HflX, N-terminal domain"/>
    <property type="match status" value="1"/>
</dbReference>
<dbReference type="EMBL" id="JAASUB010000017">
    <property type="protein sequence ID" value="MBC1510891.1"/>
    <property type="molecule type" value="Genomic_DNA"/>
</dbReference>
<dbReference type="HAMAP" id="MF_00900">
    <property type="entry name" value="GTPase_HflX"/>
    <property type="match status" value="1"/>
</dbReference>
<feature type="binding site" evidence="8">
    <location>
        <position position="207"/>
    </location>
    <ligand>
        <name>Mg(2+)</name>
        <dbReference type="ChEBI" id="CHEBI:18420"/>
    </ligand>
</feature>
<sequence>MEKKVLIVGVSQKQKDFDYSMEELANLAAANNMKVVGELRQNMDRENRATYVGKGKVDEVKGLAEMQEAQLIIFNDELSPSQIRNLEETLELDVMDRTGLILAIFANRAKTKEAQLQVEIAKLQYELPRIFGQGEDMDQQSGKGGLSNRGSGEKKIETDRRTIKDQIRHLQKELAVLVDDREVRRRKRKKNEIPVVSLVGYTNAGKSTTMNGLVRAYSETTNKQVFEQDMLFATLETSVREIVLPDNKQFLLTDTVGFVSKLPHQLVKAFRSTLEEARDADLLIHVVDYSDPHYKTMMKTTEETLKAVGVEDVPVIYAYNKADLLEDEIYPKQTDNTIVFSAREQPSLAFLTEIIKKELFASYKKCEYLIPFEAGQIVAYLNDHAKVLETEYLENGTKILAEVSPADLQKLKKYQIEV</sequence>
<dbReference type="PRINTS" id="PR00326">
    <property type="entry name" value="GTP1OBG"/>
</dbReference>
<dbReference type="PIRSF" id="PIRSF006809">
    <property type="entry name" value="GTP-binding_hflX_prd"/>
    <property type="match status" value="1"/>
</dbReference>
<evidence type="ECO:0000313" key="13">
    <source>
        <dbReference type="Proteomes" id="UP000561617"/>
    </source>
</evidence>
<evidence type="ECO:0000256" key="5">
    <source>
        <dbReference type="ARBA" id="ARBA00023134"/>
    </source>
</evidence>
<dbReference type="PANTHER" id="PTHR10229:SF4">
    <property type="entry name" value="GTPASE HFLX"/>
    <property type="match status" value="1"/>
</dbReference>
<keyword evidence="5 6" id="KW-0342">GTP-binding</keyword>
<proteinExistence type="inferred from homology"/>
<comment type="subcellular location">
    <subcellularLocation>
        <location evidence="6">Cytoplasm</location>
    </subcellularLocation>
    <text evidence="6">May associate with membranes.</text>
</comment>
<keyword evidence="1 6" id="KW-0963">Cytoplasm</keyword>
<dbReference type="CDD" id="cd01878">
    <property type="entry name" value="HflX"/>
    <property type="match status" value="1"/>
</dbReference>
<dbReference type="Proteomes" id="UP000561617">
    <property type="component" value="Unassembled WGS sequence"/>
</dbReference>
<dbReference type="PANTHER" id="PTHR10229">
    <property type="entry name" value="GTP-BINDING PROTEIN HFLX"/>
    <property type="match status" value="1"/>
</dbReference>
<dbReference type="Pfam" id="PF16360">
    <property type="entry name" value="GTP-bdg_M"/>
    <property type="match status" value="1"/>
</dbReference>
<feature type="binding site" evidence="7">
    <location>
        <begin position="254"/>
        <end position="257"/>
    </location>
    <ligand>
        <name>GTP</name>
        <dbReference type="ChEBI" id="CHEBI:37565"/>
    </ligand>
</feature>
<organism evidence="11 13">
    <name type="scientific">Listeria immobilis</name>
    <dbReference type="NCBI Taxonomy" id="2713502"/>
    <lineage>
        <taxon>Bacteria</taxon>
        <taxon>Bacillati</taxon>
        <taxon>Bacillota</taxon>
        <taxon>Bacilli</taxon>
        <taxon>Bacillales</taxon>
        <taxon>Listeriaceae</taxon>
        <taxon>Listeria</taxon>
    </lineage>
</organism>
<evidence type="ECO:0000256" key="2">
    <source>
        <dbReference type="ARBA" id="ARBA00022723"/>
    </source>
</evidence>
<evidence type="ECO:0000256" key="1">
    <source>
        <dbReference type="ARBA" id="ARBA00022490"/>
    </source>
</evidence>
<dbReference type="Pfam" id="PF13167">
    <property type="entry name" value="GTP-bdg_N"/>
    <property type="match status" value="1"/>
</dbReference>
<reference evidence="13 14" key="1">
    <citation type="submission" date="2020-03" db="EMBL/GenBank/DDBJ databases">
        <title>Soil Listeria distribution.</title>
        <authorList>
            <person name="Liao J."/>
            <person name="Wiedmann M."/>
        </authorList>
    </citation>
    <scope>NUCLEOTIDE SEQUENCE [LARGE SCALE GENOMIC DNA]</scope>
    <source>
        <strain evidence="12 14">FSL L7-1515</strain>
        <strain evidence="11 13">FSL L7-1554</strain>
    </source>
</reference>
<dbReference type="SUPFAM" id="SSF52540">
    <property type="entry name" value="P-loop containing nucleoside triphosphate hydrolases"/>
    <property type="match status" value="1"/>
</dbReference>
<dbReference type="GO" id="GO:0005525">
    <property type="term" value="F:GTP binding"/>
    <property type="evidence" value="ECO:0007669"/>
    <property type="project" value="UniProtKB-UniRule"/>
</dbReference>
<dbReference type="Gene3D" id="3.40.50.300">
    <property type="entry name" value="P-loop containing nucleotide triphosphate hydrolases"/>
    <property type="match status" value="1"/>
</dbReference>
<dbReference type="InterPro" id="IPR006073">
    <property type="entry name" value="GTP-bd"/>
</dbReference>
<keyword evidence="2 8" id="KW-0479">Metal-binding</keyword>
<dbReference type="InterPro" id="IPR027417">
    <property type="entry name" value="P-loop_NTPase"/>
</dbReference>
<dbReference type="Pfam" id="PF01926">
    <property type="entry name" value="MMR_HSR1"/>
    <property type="match status" value="1"/>
</dbReference>
<evidence type="ECO:0000313" key="11">
    <source>
        <dbReference type="EMBL" id="MBC1487940.1"/>
    </source>
</evidence>
<comment type="subunit">
    <text evidence="6">Monomer. Associates with the 50S ribosomal subunit.</text>
</comment>
<dbReference type="FunFam" id="3.40.50.300:FF:001198">
    <property type="entry name" value="GTPase HflX"/>
    <property type="match status" value="1"/>
</dbReference>
<dbReference type="GO" id="GO:0043022">
    <property type="term" value="F:ribosome binding"/>
    <property type="evidence" value="ECO:0007669"/>
    <property type="project" value="TreeGrafter"/>
</dbReference>
<dbReference type="FunFam" id="3.40.50.11060:FF:000001">
    <property type="entry name" value="GTPase HflX"/>
    <property type="match status" value="1"/>
</dbReference>
<evidence type="ECO:0000256" key="6">
    <source>
        <dbReference type="HAMAP-Rule" id="MF_00900"/>
    </source>
</evidence>
<evidence type="ECO:0000313" key="14">
    <source>
        <dbReference type="Proteomes" id="UP000587800"/>
    </source>
</evidence>
<name>A0A7X1C8F5_9LIST</name>
<feature type="region of interest" description="Disordered" evidence="9">
    <location>
        <begin position="134"/>
        <end position="157"/>
    </location>
</feature>
<evidence type="ECO:0000256" key="9">
    <source>
        <dbReference type="SAM" id="MobiDB-lite"/>
    </source>
</evidence>
<dbReference type="InterPro" id="IPR030394">
    <property type="entry name" value="G_HFLX_dom"/>
</dbReference>
<feature type="domain" description="Hflx-type G" evidence="10">
    <location>
        <begin position="194"/>
        <end position="363"/>
    </location>
</feature>
<evidence type="ECO:0000256" key="8">
    <source>
        <dbReference type="PIRSR" id="PIRSR006809-2"/>
    </source>
</evidence>
<keyword evidence="4 8" id="KW-0460">Magnesium</keyword>
<dbReference type="Gene3D" id="6.10.250.2860">
    <property type="match status" value="1"/>
</dbReference>
<accession>A0A7X1C8F5</accession>
<dbReference type="GO" id="GO:0046872">
    <property type="term" value="F:metal ion binding"/>
    <property type="evidence" value="ECO:0007669"/>
    <property type="project" value="UniProtKB-KW"/>
</dbReference>
<evidence type="ECO:0000313" key="12">
    <source>
        <dbReference type="EMBL" id="MBC1510891.1"/>
    </source>
</evidence>
<evidence type="ECO:0000256" key="3">
    <source>
        <dbReference type="ARBA" id="ARBA00022741"/>
    </source>
</evidence>
<feature type="binding site" evidence="7">
    <location>
        <begin position="200"/>
        <end position="207"/>
    </location>
    <ligand>
        <name>GTP</name>
        <dbReference type="ChEBI" id="CHEBI:37565"/>
    </ligand>
</feature>
<dbReference type="Proteomes" id="UP000587800">
    <property type="component" value="Unassembled WGS sequence"/>
</dbReference>
<comment type="function">
    <text evidence="6">GTPase that associates with the 50S ribosomal subunit and may have a role during protein synthesis or ribosome biogenesis.</text>
</comment>
<comment type="cofactor">
    <cofactor evidence="8">
        <name>Mg(2+)</name>
        <dbReference type="ChEBI" id="CHEBI:18420"/>
    </cofactor>
</comment>
<dbReference type="GO" id="GO:0005737">
    <property type="term" value="C:cytoplasm"/>
    <property type="evidence" value="ECO:0007669"/>
    <property type="project" value="UniProtKB-SubCell"/>
</dbReference>
<comment type="caution">
    <text evidence="11">The sequence shown here is derived from an EMBL/GenBank/DDBJ whole genome shotgun (WGS) entry which is preliminary data.</text>
</comment>
<dbReference type="PROSITE" id="PS51705">
    <property type="entry name" value="G_HFLX"/>
    <property type="match status" value="1"/>
</dbReference>
<dbReference type="InterPro" id="IPR042108">
    <property type="entry name" value="GTPase_HflX_N_sf"/>
</dbReference>
<evidence type="ECO:0000256" key="7">
    <source>
        <dbReference type="PIRSR" id="PIRSR006809-1"/>
    </source>
</evidence>
<evidence type="ECO:0000256" key="4">
    <source>
        <dbReference type="ARBA" id="ARBA00022842"/>
    </source>
</evidence>
<dbReference type="GO" id="GO:0003924">
    <property type="term" value="F:GTPase activity"/>
    <property type="evidence" value="ECO:0007669"/>
    <property type="project" value="UniProtKB-UniRule"/>
</dbReference>